<keyword evidence="2" id="KW-1185">Reference proteome</keyword>
<name>A4BBW0_9GAMM</name>
<dbReference type="AlphaFoldDB" id="A4BBW0"/>
<accession>A4BBW0</accession>
<dbReference type="STRING" id="314283.MED297_01450"/>
<evidence type="ECO:0000313" key="1">
    <source>
        <dbReference type="EMBL" id="EAR10445.1"/>
    </source>
</evidence>
<comment type="caution">
    <text evidence="1">The sequence shown here is derived from an EMBL/GenBank/DDBJ whole genome shotgun (WGS) entry which is preliminary data.</text>
</comment>
<gene>
    <name evidence="1" type="ORF">MED297_01450</name>
</gene>
<dbReference type="Proteomes" id="UP000005953">
    <property type="component" value="Unassembled WGS sequence"/>
</dbReference>
<reference evidence="1 2" key="1">
    <citation type="submission" date="2006-02" db="EMBL/GenBank/DDBJ databases">
        <authorList>
            <person name="Pinhassi J."/>
            <person name="Pedros-Alio C."/>
            <person name="Ferriera S."/>
            <person name="Johnson J."/>
            <person name="Kravitz S."/>
            <person name="Halpern A."/>
            <person name="Remington K."/>
            <person name="Beeson K."/>
            <person name="Tran B."/>
            <person name="Rogers Y.-H."/>
            <person name="Friedman R."/>
            <person name="Venter J.C."/>
        </authorList>
    </citation>
    <scope>NUCLEOTIDE SEQUENCE [LARGE SCALE GENOMIC DNA]</scope>
    <source>
        <strain evidence="1 2">MED297</strain>
    </source>
</reference>
<proteinExistence type="predicted"/>
<dbReference type="HOGENOM" id="CLU_3383454_0_0_6"/>
<organism evidence="1 2">
    <name type="scientific">Reinekea blandensis MED297</name>
    <dbReference type="NCBI Taxonomy" id="314283"/>
    <lineage>
        <taxon>Bacteria</taxon>
        <taxon>Pseudomonadati</taxon>
        <taxon>Pseudomonadota</taxon>
        <taxon>Gammaproteobacteria</taxon>
        <taxon>Oceanospirillales</taxon>
        <taxon>Saccharospirillaceae</taxon>
        <taxon>Reinekea</taxon>
    </lineage>
</organism>
<sequence length="33" mass="4104">MLFVFSYMDDFGLLIKYFQEFELRLNLDPIKEK</sequence>
<protein>
    <submittedName>
        <fullName evidence="1">Uncharacterized protein</fullName>
    </submittedName>
</protein>
<evidence type="ECO:0000313" key="2">
    <source>
        <dbReference type="Proteomes" id="UP000005953"/>
    </source>
</evidence>
<dbReference type="EMBL" id="AAOE01000004">
    <property type="protein sequence ID" value="EAR10445.1"/>
    <property type="molecule type" value="Genomic_DNA"/>
</dbReference>